<dbReference type="AlphaFoldDB" id="A0A813NPL7"/>
<dbReference type="Proteomes" id="UP000663879">
    <property type="component" value="Unassembled WGS sequence"/>
</dbReference>
<keyword evidence="3" id="KW-1185">Reference proteome</keyword>
<reference evidence="2" key="1">
    <citation type="submission" date="2021-02" db="EMBL/GenBank/DDBJ databases">
        <authorList>
            <person name="Nowell W R."/>
        </authorList>
    </citation>
    <scope>NUCLEOTIDE SEQUENCE</scope>
    <source>
        <strain evidence="2">Ploen Becks lab</strain>
    </source>
</reference>
<protein>
    <submittedName>
        <fullName evidence="2">Uncharacterized protein</fullName>
    </submittedName>
</protein>
<gene>
    <name evidence="2" type="ORF">OXX778_LOCUS3484</name>
</gene>
<evidence type="ECO:0000313" key="2">
    <source>
        <dbReference type="EMBL" id="CAF0742782.1"/>
    </source>
</evidence>
<comment type="caution">
    <text evidence="2">The sequence shown here is derived from an EMBL/GenBank/DDBJ whole genome shotgun (WGS) entry which is preliminary data.</text>
</comment>
<name>A0A813NPL7_9BILA</name>
<accession>A0A813NPL7</accession>
<evidence type="ECO:0000256" key="1">
    <source>
        <dbReference type="SAM" id="SignalP"/>
    </source>
</evidence>
<organism evidence="2 3">
    <name type="scientific">Brachionus calyciflorus</name>
    <dbReference type="NCBI Taxonomy" id="104777"/>
    <lineage>
        <taxon>Eukaryota</taxon>
        <taxon>Metazoa</taxon>
        <taxon>Spiralia</taxon>
        <taxon>Gnathifera</taxon>
        <taxon>Rotifera</taxon>
        <taxon>Eurotatoria</taxon>
        <taxon>Monogononta</taxon>
        <taxon>Pseudotrocha</taxon>
        <taxon>Ploima</taxon>
        <taxon>Brachionidae</taxon>
        <taxon>Brachionus</taxon>
    </lineage>
</organism>
<proteinExistence type="predicted"/>
<feature type="signal peptide" evidence="1">
    <location>
        <begin position="1"/>
        <end position="17"/>
    </location>
</feature>
<feature type="chain" id="PRO_5032982876" evidence="1">
    <location>
        <begin position="18"/>
        <end position="115"/>
    </location>
</feature>
<evidence type="ECO:0000313" key="3">
    <source>
        <dbReference type="Proteomes" id="UP000663879"/>
    </source>
</evidence>
<keyword evidence="1" id="KW-0732">Signal</keyword>
<dbReference type="EMBL" id="CAJNOC010000310">
    <property type="protein sequence ID" value="CAF0742782.1"/>
    <property type="molecule type" value="Genomic_DNA"/>
</dbReference>
<sequence length="115" mass="13087">MFKLTLLLLISSNLVFCLPAQSKNSCTKNDQCDTSNECCLFSILSFYPIYEISSVGTCTRFLEEEADCTFWALGTCGCRPGLECVDRPFIFPNFNFTFPLTESKGFLPNRYCKRN</sequence>